<comment type="similarity">
    <text evidence="1">Belongs to the short-chain dehydrogenases/reductases (SDR) family.</text>
</comment>
<evidence type="ECO:0008006" key="5">
    <source>
        <dbReference type="Google" id="ProtNLM"/>
    </source>
</evidence>
<dbReference type="OrthoDB" id="294295at2759"/>
<dbReference type="GeneID" id="110730097"/>
<organism evidence="3 4">
    <name type="scientific">Chenopodium quinoa</name>
    <name type="common">Quinoa</name>
    <dbReference type="NCBI Taxonomy" id="63459"/>
    <lineage>
        <taxon>Eukaryota</taxon>
        <taxon>Viridiplantae</taxon>
        <taxon>Streptophyta</taxon>
        <taxon>Embryophyta</taxon>
        <taxon>Tracheophyta</taxon>
        <taxon>Spermatophyta</taxon>
        <taxon>Magnoliopsida</taxon>
        <taxon>eudicotyledons</taxon>
        <taxon>Gunneridae</taxon>
        <taxon>Pentapetalae</taxon>
        <taxon>Caryophyllales</taxon>
        <taxon>Chenopodiaceae</taxon>
        <taxon>Chenopodioideae</taxon>
        <taxon>Atripliceae</taxon>
        <taxon>Chenopodium</taxon>
    </lineage>
</organism>
<dbReference type="InterPro" id="IPR036291">
    <property type="entry name" value="NAD(P)-bd_dom_sf"/>
</dbReference>
<dbReference type="PANTHER" id="PTHR43180:SF45">
    <property type="entry name" value="SECOISOLARICIRESINOL DEHYDROGENASE-LIKE ISOFORM X1"/>
    <property type="match status" value="1"/>
</dbReference>
<accession>A0A803L321</accession>
<dbReference type="AlphaFoldDB" id="A0A803L321"/>
<reference evidence="3" key="2">
    <citation type="submission" date="2021-03" db="UniProtKB">
        <authorList>
            <consortium name="EnsemblPlants"/>
        </authorList>
    </citation>
    <scope>IDENTIFICATION</scope>
</reference>
<reference evidence="3" key="1">
    <citation type="journal article" date="2017" name="Nature">
        <title>The genome of Chenopodium quinoa.</title>
        <authorList>
            <person name="Jarvis D.E."/>
            <person name="Ho Y.S."/>
            <person name="Lightfoot D.J."/>
            <person name="Schmoeckel S.M."/>
            <person name="Li B."/>
            <person name="Borm T.J.A."/>
            <person name="Ohyanagi H."/>
            <person name="Mineta K."/>
            <person name="Michell C.T."/>
            <person name="Saber N."/>
            <person name="Kharbatia N.M."/>
            <person name="Rupper R.R."/>
            <person name="Sharp A.R."/>
            <person name="Dally N."/>
            <person name="Boughton B.A."/>
            <person name="Woo Y.H."/>
            <person name="Gao G."/>
            <person name="Schijlen E.G.W.M."/>
            <person name="Guo X."/>
            <person name="Momin A.A."/>
            <person name="Negrao S."/>
            <person name="Al-Babili S."/>
            <person name="Gehring C."/>
            <person name="Roessner U."/>
            <person name="Jung C."/>
            <person name="Murphy K."/>
            <person name="Arold S.T."/>
            <person name="Gojobori T."/>
            <person name="van der Linden C.G."/>
            <person name="van Loo E.N."/>
            <person name="Jellen E.N."/>
            <person name="Maughan P.J."/>
            <person name="Tester M."/>
        </authorList>
    </citation>
    <scope>NUCLEOTIDE SEQUENCE [LARGE SCALE GENOMIC DNA]</scope>
    <source>
        <strain evidence="3">cv. PI 614886</strain>
    </source>
</reference>
<dbReference type="OMA" id="DHMIERK"/>
<dbReference type="Proteomes" id="UP000596660">
    <property type="component" value="Unplaced"/>
</dbReference>
<dbReference type="PRINTS" id="PR00080">
    <property type="entry name" value="SDRFAMILY"/>
</dbReference>
<sequence length="299" mass="31369">MNGKSSIAPIAKRLKGKVAIITGGAGGFGEATARLFVQQGAKVIIADVQDEKGVALCNEIMASSTMANGHHNINNGHEGETISYVHCNISDETDMKNLIDLTISTYGKLDIMFSNAGISGDLNSTILGTTNENFKKVFDVNVYGGFLGAKHAARVMIPRKSGVILFTASLASVIGGQSPHAYTMSKHAIIGLMKNLCVELGQYGIRVNAISPGGVATPILVNALGMDKKTVDELLCEATVLKGVTPDVEDVANAALYLASDESKFVSGVNFMIDGGSGITNPSFSFVLQNFLASQGYTS</sequence>
<dbReference type="InterPro" id="IPR002347">
    <property type="entry name" value="SDR_fam"/>
</dbReference>
<keyword evidence="4" id="KW-1185">Reference proteome</keyword>
<dbReference type="PRINTS" id="PR00081">
    <property type="entry name" value="GDHRDH"/>
</dbReference>
<dbReference type="Pfam" id="PF13561">
    <property type="entry name" value="adh_short_C2"/>
    <property type="match status" value="1"/>
</dbReference>
<dbReference type="RefSeq" id="XP_021765565.1">
    <property type="nucleotide sequence ID" value="XM_021909873.1"/>
</dbReference>
<dbReference type="Gene3D" id="3.40.50.720">
    <property type="entry name" value="NAD(P)-binding Rossmann-like Domain"/>
    <property type="match status" value="1"/>
</dbReference>
<dbReference type="PANTHER" id="PTHR43180">
    <property type="entry name" value="3-OXOACYL-(ACYL-CARRIER-PROTEIN) REDUCTASE (AFU_ORTHOLOGUE AFUA_6G11210)"/>
    <property type="match status" value="1"/>
</dbReference>
<protein>
    <recommendedName>
        <fullName evidence="5">Secoisolariciresinol dehydrogenase</fullName>
    </recommendedName>
</protein>
<dbReference type="FunFam" id="3.40.50.720:FF:000084">
    <property type="entry name" value="Short-chain dehydrogenase reductase"/>
    <property type="match status" value="1"/>
</dbReference>
<name>A0A803L321_CHEQI</name>
<dbReference type="SUPFAM" id="SSF51735">
    <property type="entry name" value="NAD(P)-binding Rossmann-fold domains"/>
    <property type="match status" value="1"/>
</dbReference>
<dbReference type="KEGG" id="cqi:110730097"/>
<dbReference type="EnsemblPlants" id="AUR62006260-RA">
    <property type="protein sequence ID" value="AUR62006260-RA:cds"/>
    <property type="gene ID" value="AUR62006260"/>
</dbReference>
<proteinExistence type="inferred from homology"/>
<gene>
    <name evidence="3" type="primary">LOC110730097</name>
</gene>
<keyword evidence="2" id="KW-0560">Oxidoreductase</keyword>
<dbReference type="Gramene" id="AUR62006260-RA">
    <property type="protein sequence ID" value="AUR62006260-RA:cds"/>
    <property type="gene ID" value="AUR62006260"/>
</dbReference>
<dbReference type="GO" id="GO:0016491">
    <property type="term" value="F:oxidoreductase activity"/>
    <property type="evidence" value="ECO:0007669"/>
    <property type="project" value="UniProtKB-KW"/>
</dbReference>
<evidence type="ECO:0000256" key="1">
    <source>
        <dbReference type="ARBA" id="ARBA00006484"/>
    </source>
</evidence>
<evidence type="ECO:0000256" key="2">
    <source>
        <dbReference type="ARBA" id="ARBA00023002"/>
    </source>
</evidence>
<dbReference type="SMR" id="A0A803L321"/>
<evidence type="ECO:0000313" key="3">
    <source>
        <dbReference type="EnsemblPlants" id="AUR62006260-RA:cds"/>
    </source>
</evidence>
<evidence type="ECO:0000313" key="4">
    <source>
        <dbReference type="Proteomes" id="UP000596660"/>
    </source>
</evidence>